<name>A0A4P6MPL1_9MICO</name>
<keyword evidence="2" id="KW-0560">Oxidoreductase</keyword>
<dbReference type="OrthoDB" id="9804774at2"/>
<dbReference type="EMBL" id="CP036164">
    <property type="protein sequence ID" value="QBF44839.1"/>
    <property type="molecule type" value="Genomic_DNA"/>
</dbReference>
<dbReference type="PANTHER" id="PTHR42760">
    <property type="entry name" value="SHORT-CHAIN DEHYDROGENASES/REDUCTASES FAMILY MEMBER"/>
    <property type="match status" value="1"/>
</dbReference>
<dbReference type="CDD" id="cd05233">
    <property type="entry name" value="SDR_c"/>
    <property type="match status" value="1"/>
</dbReference>
<dbReference type="PRINTS" id="PR00080">
    <property type="entry name" value="SDRFAMILY"/>
</dbReference>
<dbReference type="KEGG" id="jli:EXU32_00240"/>
<dbReference type="STRING" id="1216970.GCA_001570985_02614"/>
<dbReference type="Gene3D" id="3.40.50.720">
    <property type="entry name" value="NAD(P)-binding Rossmann-like Domain"/>
    <property type="match status" value="1"/>
</dbReference>
<evidence type="ECO:0000256" key="1">
    <source>
        <dbReference type="ARBA" id="ARBA00006484"/>
    </source>
</evidence>
<proteinExistence type="inferred from homology"/>
<evidence type="ECO:0000256" key="2">
    <source>
        <dbReference type="ARBA" id="ARBA00023002"/>
    </source>
</evidence>
<dbReference type="Pfam" id="PF13561">
    <property type="entry name" value="adh_short_C2"/>
    <property type="match status" value="1"/>
</dbReference>
<accession>A0A4P6MPL1</accession>
<keyword evidence="4" id="KW-1185">Reference proteome</keyword>
<dbReference type="GO" id="GO:0016616">
    <property type="term" value="F:oxidoreductase activity, acting on the CH-OH group of donors, NAD or NADP as acceptor"/>
    <property type="evidence" value="ECO:0007669"/>
    <property type="project" value="TreeGrafter"/>
</dbReference>
<evidence type="ECO:0000313" key="4">
    <source>
        <dbReference type="Proteomes" id="UP000290408"/>
    </source>
</evidence>
<dbReference type="InterPro" id="IPR036291">
    <property type="entry name" value="NAD(P)-bd_dom_sf"/>
</dbReference>
<organism evidence="3 4">
    <name type="scientific">Janibacter limosus</name>
    <dbReference type="NCBI Taxonomy" id="53458"/>
    <lineage>
        <taxon>Bacteria</taxon>
        <taxon>Bacillati</taxon>
        <taxon>Actinomycetota</taxon>
        <taxon>Actinomycetes</taxon>
        <taxon>Micrococcales</taxon>
        <taxon>Intrasporangiaceae</taxon>
        <taxon>Janibacter</taxon>
    </lineage>
</organism>
<dbReference type="PRINTS" id="PR00081">
    <property type="entry name" value="GDHRDH"/>
</dbReference>
<dbReference type="RefSeq" id="WP_130628092.1">
    <property type="nucleotide sequence ID" value="NZ_CP036164.1"/>
</dbReference>
<gene>
    <name evidence="3" type="ORF">EXU32_00240</name>
</gene>
<protein>
    <submittedName>
        <fullName evidence="3">SDR family oxidoreductase</fullName>
    </submittedName>
</protein>
<dbReference type="InterPro" id="IPR002347">
    <property type="entry name" value="SDR_fam"/>
</dbReference>
<dbReference type="SUPFAM" id="SSF51735">
    <property type="entry name" value="NAD(P)-binding Rossmann-fold domains"/>
    <property type="match status" value="1"/>
</dbReference>
<reference evidence="3 4" key="1">
    <citation type="submission" date="2019-02" db="EMBL/GenBank/DDBJ databases">
        <title>Genomic data mining of an Antarctic deep-sea actinobacterium, Janibacterlimosus P3-3-X1.</title>
        <authorList>
            <person name="Liao L."/>
            <person name="Chen B."/>
        </authorList>
    </citation>
    <scope>NUCLEOTIDE SEQUENCE [LARGE SCALE GENOMIC DNA]</scope>
    <source>
        <strain evidence="3 4">P3-3-X1</strain>
    </source>
</reference>
<evidence type="ECO:0000313" key="3">
    <source>
        <dbReference type="EMBL" id="QBF44839.1"/>
    </source>
</evidence>
<sequence length="272" mass="27624">MAPAPGPRAVLVTGAARGIGRAVAMAFAQQGDRVAVHVRSAVDEGGVLRSDGGASKGRGTLAALPGTGHALVVADLGDADQAARLPSDAEEALGEPVTVLVNNAGIATSTALAHPPATTDSATWQRHWETYLRVNTLGPSLVTHAMTRRLVELGLPGRVISIGTRGVHKGEPDFPAYAASKAALHAMDASLAVALAPHGIAVATVAPGFIETERVADKLASPAGDEIRAGSPFGRVGRPEEVASAVLWLASPEAVWASGATLDLNGASHLRP</sequence>
<comment type="similarity">
    <text evidence="1">Belongs to the short-chain dehydrogenases/reductases (SDR) family.</text>
</comment>
<dbReference type="Proteomes" id="UP000290408">
    <property type="component" value="Chromosome"/>
</dbReference>
<dbReference type="PANTHER" id="PTHR42760:SF133">
    <property type="entry name" value="3-OXOACYL-[ACYL-CARRIER-PROTEIN] REDUCTASE"/>
    <property type="match status" value="1"/>
</dbReference>
<dbReference type="AlphaFoldDB" id="A0A4P6MPL1"/>